<dbReference type="Pfam" id="PF00105">
    <property type="entry name" value="zf-C4"/>
    <property type="match status" value="1"/>
</dbReference>
<dbReference type="AlphaFoldDB" id="A0A2A6C294"/>
<dbReference type="InterPro" id="IPR013088">
    <property type="entry name" value="Znf_NHR/GATA"/>
</dbReference>
<dbReference type="SMART" id="SM00430">
    <property type="entry name" value="HOLI"/>
    <property type="match status" value="1"/>
</dbReference>
<dbReference type="GO" id="GO:0008270">
    <property type="term" value="F:zinc ion binding"/>
    <property type="evidence" value="ECO:0007669"/>
    <property type="project" value="InterPro"/>
</dbReference>
<keyword evidence="4" id="KW-1185">Reference proteome</keyword>
<dbReference type="InterPro" id="IPR000536">
    <property type="entry name" value="Nucl_hrmn_rcpt_lig-bd"/>
</dbReference>
<dbReference type="Proteomes" id="UP000005239">
    <property type="component" value="Unassembled WGS sequence"/>
</dbReference>
<feature type="region of interest" description="Disordered" evidence="1">
    <location>
        <begin position="87"/>
        <end position="109"/>
    </location>
</feature>
<evidence type="ECO:0000313" key="4">
    <source>
        <dbReference type="Proteomes" id="UP000005239"/>
    </source>
</evidence>
<evidence type="ECO:0000256" key="2">
    <source>
        <dbReference type="SAM" id="Phobius"/>
    </source>
</evidence>
<dbReference type="GO" id="GO:0005634">
    <property type="term" value="C:nucleus"/>
    <property type="evidence" value="ECO:0000318"/>
    <property type="project" value="GO_Central"/>
</dbReference>
<dbReference type="PANTHER" id="PTHR46011:SF6">
    <property type="entry name" value="HIGH ZINC ACTIVATED NUCLEAR RECEPTOR PROTEIN"/>
    <property type="match status" value="1"/>
</dbReference>
<accession>A0A2A6C294</accession>
<dbReference type="PROSITE" id="PS51843">
    <property type="entry name" value="NR_LBD"/>
    <property type="match status" value="1"/>
</dbReference>
<dbReference type="Gene3D" id="3.30.50.10">
    <property type="entry name" value="Erythroid Transcription Factor GATA-1, subunit A"/>
    <property type="match status" value="1"/>
</dbReference>
<name>A0A2A6C294_PRIPA</name>
<organism evidence="3 4">
    <name type="scientific">Pristionchus pacificus</name>
    <name type="common">Parasitic nematode worm</name>
    <dbReference type="NCBI Taxonomy" id="54126"/>
    <lineage>
        <taxon>Eukaryota</taxon>
        <taxon>Metazoa</taxon>
        <taxon>Ecdysozoa</taxon>
        <taxon>Nematoda</taxon>
        <taxon>Chromadorea</taxon>
        <taxon>Rhabditida</taxon>
        <taxon>Rhabditina</taxon>
        <taxon>Diplogasteromorpha</taxon>
        <taxon>Diplogasteroidea</taxon>
        <taxon>Neodiplogasteridae</taxon>
        <taxon>Pristionchus</taxon>
    </lineage>
</organism>
<dbReference type="PROSITE" id="PS51030">
    <property type="entry name" value="NUCLEAR_REC_DBD_2"/>
    <property type="match status" value="1"/>
</dbReference>
<dbReference type="InterPro" id="IPR035500">
    <property type="entry name" value="NHR-like_dom_sf"/>
</dbReference>
<reference evidence="4" key="1">
    <citation type="journal article" date="2008" name="Nat. Genet.">
        <title>The Pristionchus pacificus genome provides a unique perspective on nematode lifestyle and parasitism.</title>
        <authorList>
            <person name="Dieterich C."/>
            <person name="Clifton S.W."/>
            <person name="Schuster L.N."/>
            <person name="Chinwalla A."/>
            <person name="Delehaunty K."/>
            <person name="Dinkelacker I."/>
            <person name="Fulton L."/>
            <person name="Fulton R."/>
            <person name="Godfrey J."/>
            <person name="Minx P."/>
            <person name="Mitreva M."/>
            <person name="Roeseler W."/>
            <person name="Tian H."/>
            <person name="Witte H."/>
            <person name="Yang S.P."/>
            <person name="Wilson R.K."/>
            <person name="Sommer R.J."/>
        </authorList>
    </citation>
    <scope>NUCLEOTIDE SEQUENCE [LARGE SCALE GENOMIC DNA]</scope>
    <source>
        <strain evidence="4">PS312</strain>
    </source>
</reference>
<dbReference type="PANTHER" id="PTHR46011">
    <property type="entry name" value="NUCLEAR HORMONE RECEPTOR FAMILY MEMBER NHR-86-RELATED"/>
    <property type="match status" value="1"/>
</dbReference>
<dbReference type="Pfam" id="PF00104">
    <property type="entry name" value="Hormone_recep"/>
    <property type="match status" value="1"/>
</dbReference>
<proteinExistence type="predicted"/>
<dbReference type="GO" id="GO:0003700">
    <property type="term" value="F:DNA-binding transcription factor activity"/>
    <property type="evidence" value="ECO:0000318"/>
    <property type="project" value="GO_Central"/>
</dbReference>
<evidence type="ECO:0000256" key="1">
    <source>
        <dbReference type="SAM" id="MobiDB-lite"/>
    </source>
</evidence>
<dbReference type="GO" id="GO:0043565">
    <property type="term" value="F:sequence-specific DNA binding"/>
    <property type="evidence" value="ECO:0007669"/>
    <property type="project" value="InterPro"/>
</dbReference>
<dbReference type="OrthoDB" id="5830034at2759"/>
<feature type="transmembrane region" description="Helical" evidence="2">
    <location>
        <begin position="339"/>
        <end position="358"/>
    </location>
</feature>
<reference evidence="3" key="2">
    <citation type="submission" date="2022-06" db="UniProtKB">
        <authorList>
            <consortium name="EnsemblMetazoa"/>
        </authorList>
    </citation>
    <scope>IDENTIFICATION</scope>
    <source>
        <strain evidence="3">PS312</strain>
    </source>
</reference>
<sequence length="359" mass="41941">MDSSGVEPSSSTKVCLICTVPIRFTRLGVHACRACAAFYKRSKISGKRLTCRQGDNQCVFRKHEKFMCRSCRFDKCTELGMEYSPVMNENEKEDSSEDVNEASPSSNEEKPLIELIRTAYENSYPKRLEHEIYVSKKHNLKRLYHPTEEFYISSMHSFMEMFPTIIKEIINIFEKAFPFLKELILEDKAAIFQDYIGKFCIIEGFYRSLLHIPTNHFLASLITCIDCDNVDQWIRDEDFVERKADFREFVRNYSDEYTALLLPLFTLEKVEEPEFMALLILGFCDIDLTLDLPEFIFEKLESIRKGVFAELQEYYKREEVSDISTRMGMLMTVAHSTSVRIIIVIIMINNIIICIVFTM</sequence>
<dbReference type="EnsemblMetazoa" id="PPA24270.1">
    <property type="protein sequence ID" value="PPA24270.1"/>
    <property type="gene ID" value="WBGene00113824"/>
</dbReference>
<dbReference type="SUPFAM" id="SSF57716">
    <property type="entry name" value="Glucocorticoid receptor-like (DNA-binding domain)"/>
    <property type="match status" value="1"/>
</dbReference>
<accession>A0A8R1YGQ1</accession>
<keyword evidence="2" id="KW-0472">Membrane</keyword>
<keyword evidence="2" id="KW-0812">Transmembrane</keyword>
<evidence type="ECO:0000313" key="3">
    <source>
        <dbReference type="EnsemblMetazoa" id="PPA24270.1"/>
    </source>
</evidence>
<feature type="compositionally biased region" description="Acidic residues" evidence="1">
    <location>
        <begin position="91"/>
        <end position="100"/>
    </location>
</feature>
<dbReference type="SMART" id="SM00399">
    <property type="entry name" value="ZnF_C4"/>
    <property type="match status" value="1"/>
</dbReference>
<dbReference type="SUPFAM" id="SSF48508">
    <property type="entry name" value="Nuclear receptor ligand-binding domain"/>
    <property type="match status" value="1"/>
</dbReference>
<keyword evidence="2" id="KW-1133">Transmembrane helix</keyword>
<dbReference type="Gene3D" id="1.10.565.10">
    <property type="entry name" value="Retinoid X Receptor"/>
    <property type="match status" value="1"/>
</dbReference>
<dbReference type="InterPro" id="IPR001628">
    <property type="entry name" value="Znf_hrmn_rcpt"/>
</dbReference>
<protein>
    <submittedName>
        <fullName evidence="3">Nuclear receptor</fullName>
    </submittedName>
</protein>
<gene>
    <name evidence="3" type="primary">WBGene00113824</name>
</gene>